<evidence type="ECO:0000313" key="1">
    <source>
        <dbReference type="EMBL" id="MFC5581784.1"/>
    </source>
</evidence>
<gene>
    <name evidence="1" type="ORF">ACFPPB_11740</name>
</gene>
<reference evidence="2" key="1">
    <citation type="journal article" date="2019" name="Int. J. Syst. Evol. Microbiol.">
        <title>The Global Catalogue of Microorganisms (GCM) 10K type strain sequencing project: providing services to taxonomists for standard genome sequencing and annotation.</title>
        <authorList>
            <consortium name="The Broad Institute Genomics Platform"/>
            <consortium name="The Broad Institute Genome Sequencing Center for Infectious Disease"/>
            <person name="Wu L."/>
            <person name="Ma J."/>
        </authorList>
    </citation>
    <scope>NUCLEOTIDE SEQUENCE [LARGE SCALE GENOMIC DNA]</scope>
    <source>
        <strain evidence="2">CGMCC 1.13587</strain>
    </source>
</reference>
<accession>A0ABW0SYN0</accession>
<dbReference type="RefSeq" id="WP_377327254.1">
    <property type="nucleotide sequence ID" value="NZ_JBHSNG010000011.1"/>
</dbReference>
<evidence type="ECO:0000313" key="2">
    <source>
        <dbReference type="Proteomes" id="UP001596111"/>
    </source>
</evidence>
<comment type="caution">
    <text evidence="1">The sequence shown here is derived from an EMBL/GenBank/DDBJ whole genome shotgun (WGS) entry which is preliminary data.</text>
</comment>
<dbReference type="Proteomes" id="UP001596111">
    <property type="component" value="Unassembled WGS sequence"/>
</dbReference>
<organism evidence="1 2">
    <name type="scientific">Rhodanobacter terrae</name>
    <dbReference type="NCBI Taxonomy" id="418647"/>
    <lineage>
        <taxon>Bacteria</taxon>
        <taxon>Pseudomonadati</taxon>
        <taxon>Pseudomonadota</taxon>
        <taxon>Gammaproteobacteria</taxon>
        <taxon>Lysobacterales</taxon>
        <taxon>Rhodanobacteraceae</taxon>
        <taxon>Rhodanobacter</taxon>
    </lineage>
</organism>
<protein>
    <submittedName>
        <fullName evidence="1">Uncharacterized protein</fullName>
    </submittedName>
</protein>
<keyword evidence="2" id="KW-1185">Reference proteome</keyword>
<proteinExistence type="predicted"/>
<name>A0ABW0SYN0_9GAMM</name>
<dbReference type="EMBL" id="JBHSNG010000011">
    <property type="protein sequence ID" value="MFC5581784.1"/>
    <property type="molecule type" value="Genomic_DNA"/>
</dbReference>
<sequence length="43" mass="4719">MVCGRGGHAQDSFAHGTADVFGNGFGLRDDEQLLFKLGYRFDI</sequence>